<gene>
    <name evidence="3" type="ORF">Zmor_013545</name>
</gene>
<keyword evidence="4" id="KW-1185">Reference proteome</keyword>
<evidence type="ECO:0000313" key="3">
    <source>
        <dbReference type="EMBL" id="KAJ3654352.1"/>
    </source>
</evidence>
<feature type="coiled-coil region" evidence="1">
    <location>
        <begin position="127"/>
        <end position="175"/>
    </location>
</feature>
<evidence type="ECO:0000256" key="1">
    <source>
        <dbReference type="SAM" id="Coils"/>
    </source>
</evidence>
<feature type="region of interest" description="Disordered" evidence="2">
    <location>
        <begin position="15"/>
        <end position="76"/>
    </location>
</feature>
<dbReference type="EMBL" id="JALNTZ010000004">
    <property type="protein sequence ID" value="KAJ3654352.1"/>
    <property type="molecule type" value="Genomic_DNA"/>
</dbReference>
<name>A0AA38MF83_9CUCU</name>
<proteinExistence type="predicted"/>
<feature type="compositionally biased region" description="Low complexity" evidence="2">
    <location>
        <begin position="27"/>
        <end position="76"/>
    </location>
</feature>
<dbReference type="AlphaFoldDB" id="A0AA38MF83"/>
<comment type="caution">
    <text evidence="3">The sequence shown here is derived from an EMBL/GenBank/DDBJ whole genome shotgun (WGS) entry which is preliminary data.</text>
</comment>
<accession>A0AA38MF83</accession>
<dbReference type="Proteomes" id="UP001168821">
    <property type="component" value="Unassembled WGS sequence"/>
</dbReference>
<keyword evidence="1" id="KW-0175">Coiled coil</keyword>
<reference evidence="3" key="1">
    <citation type="journal article" date="2023" name="G3 (Bethesda)">
        <title>Whole genome assemblies of Zophobas morio and Tenebrio molitor.</title>
        <authorList>
            <person name="Kaur S."/>
            <person name="Stinson S.A."/>
            <person name="diCenzo G.C."/>
        </authorList>
    </citation>
    <scope>NUCLEOTIDE SEQUENCE</scope>
    <source>
        <strain evidence="3">QUZm001</strain>
    </source>
</reference>
<evidence type="ECO:0000313" key="4">
    <source>
        <dbReference type="Proteomes" id="UP001168821"/>
    </source>
</evidence>
<evidence type="ECO:0000256" key="2">
    <source>
        <dbReference type="SAM" id="MobiDB-lite"/>
    </source>
</evidence>
<protein>
    <submittedName>
        <fullName evidence="3">Uncharacterized protein</fullName>
    </submittedName>
</protein>
<organism evidence="3 4">
    <name type="scientific">Zophobas morio</name>
    <dbReference type="NCBI Taxonomy" id="2755281"/>
    <lineage>
        <taxon>Eukaryota</taxon>
        <taxon>Metazoa</taxon>
        <taxon>Ecdysozoa</taxon>
        <taxon>Arthropoda</taxon>
        <taxon>Hexapoda</taxon>
        <taxon>Insecta</taxon>
        <taxon>Pterygota</taxon>
        <taxon>Neoptera</taxon>
        <taxon>Endopterygota</taxon>
        <taxon>Coleoptera</taxon>
        <taxon>Polyphaga</taxon>
        <taxon>Cucujiformia</taxon>
        <taxon>Tenebrionidae</taxon>
        <taxon>Zophobas</taxon>
    </lineage>
</organism>
<sequence length="181" mass="19571">MFEIEGGNNIELLRALCNQMEETPEKPATSAGASPSGTAEETSTAAAASSPPVSLSSSPYPATATSTSAHQVRQTLPTTLRALATLAESAESDDSADEFLDDNSAEALLSAFKRKVRQVKANHVGRHKELVTRKKVSERKIKKLTKDIASLERQLVEEQARLRHIENEGKKLTEQSASVQD</sequence>